<feature type="transmembrane region" description="Helical" evidence="1">
    <location>
        <begin position="155"/>
        <end position="171"/>
    </location>
</feature>
<keyword evidence="1" id="KW-0812">Transmembrane</keyword>
<evidence type="ECO:0000313" key="3">
    <source>
        <dbReference type="EMBL" id="SDK69484.1"/>
    </source>
</evidence>
<dbReference type="Pfam" id="PF04892">
    <property type="entry name" value="VanZ"/>
    <property type="match status" value="1"/>
</dbReference>
<dbReference type="RefSeq" id="WP_143009228.1">
    <property type="nucleotide sequence ID" value="NZ_FNFK01000052.1"/>
</dbReference>
<keyword evidence="1" id="KW-1133">Transmembrane helix</keyword>
<dbReference type="PANTHER" id="PTHR28008:SF1">
    <property type="entry name" value="DOMAIN PROTEIN, PUTATIVE (AFU_ORTHOLOGUE AFUA_3G10980)-RELATED"/>
    <property type="match status" value="1"/>
</dbReference>
<dbReference type="AlphaFoldDB" id="A0A1G9E054"/>
<dbReference type="OrthoDB" id="291892at2"/>
<feature type="transmembrane region" description="Helical" evidence="1">
    <location>
        <begin position="56"/>
        <end position="75"/>
    </location>
</feature>
<feature type="transmembrane region" description="Helical" evidence="1">
    <location>
        <begin position="12"/>
        <end position="31"/>
    </location>
</feature>
<feature type="transmembrane region" description="Helical" evidence="1">
    <location>
        <begin position="191"/>
        <end position="211"/>
    </location>
</feature>
<name>A0A1G9E054_9LACT</name>
<proteinExistence type="predicted"/>
<feature type="transmembrane region" description="Helical" evidence="1">
    <location>
        <begin position="131"/>
        <end position="148"/>
    </location>
</feature>
<feature type="transmembrane region" description="Helical" evidence="1">
    <location>
        <begin position="82"/>
        <end position="104"/>
    </location>
</feature>
<sequence>MSLNSQTKLRLVQIFSWAMVLFWMGVIFWFSSQPAEESVRWSVGLMELGGEIITNWQWVGVISVIFLYHIFLIWLAKMDSHFILKILLFVLFLIISVGIAYFLFTFVRPRVSRFGIFEMNRWVIHRYLRKYAHFFVYLFLGSFLMNAFTMSNVRPWRAFGLALVISFLYAITDEFHQYFVPGRRPLVMDVIIDTIGALVGIALYSTLSALFKWRNRKRRTRTKKRSG</sequence>
<dbReference type="InterPro" id="IPR006976">
    <property type="entry name" value="VanZ-like"/>
</dbReference>
<accession>A0A1G9E054</accession>
<dbReference type="EMBL" id="FNFK01000052">
    <property type="protein sequence ID" value="SDK69484.1"/>
    <property type="molecule type" value="Genomic_DNA"/>
</dbReference>
<gene>
    <name evidence="3" type="ORF">SAMN04488098_10524</name>
</gene>
<dbReference type="STRING" id="426701.SAMN04488098_10524"/>
<evidence type="ECO:0000259" key="2">
    <source>
        <dbReference type="Pfam" id="PF04892"/>
    </source>
</evidence>
<protein>
    <submittedName>
        <fullName evidence="3">VanZ like family protein</fullName>
    </submittedName>
</protein>
<evidence type="ECO:0000256" key="1">
    <source>
        <dbReference type="SAM" id="Phobius"/>
    </source>
</evidence>
<dbReference type="Proteomes" id="UP000199433">
    <property type="component" value="Unassembled WGS sequence"/>
</dbReference>
<reference evidence="4" key="1">
    <citation type="submission" date="2016-10" db="EMBL/GenBank/DDBJ databases">
        <authorList>
            <person name="Varghese N."/>
            <person name="Submissions S."/>
        </authorList>
    </citation>
    <scope>NUCLEOTIDE SEQUENCE [LARGE SCALE GENOMIC DNA]</scope>
    <source>
        <strain evidence="4">DSM 19181</strain>
    </source>
</reference>
<organism evidence="3 4">
    <name type="scientific">Alkalibacterium thalassium</name>
    <dbReference type="NCBI Taxonomy" id="426701"/>
    <lineage>
        <taxon>Bacteria</taxon>
        <taxon>Bacillati</taxon>
        <taxon>Bacillota</taxon>
        <taxon>Bacilli</taxon>
        <taxon>Lactobacillales</taxon>
        <taxon>Carnobacteriaceae</taxon>
        <taxon>Alkalibacterium</taxon>
    </lineage>
</organism>
<dbReference type="NCBIfam" id="NF037970">
    <property type="entry name" value="vanZ_1"/>
    <property type="match status" value="1"/>
</dbReference>
<evidence type="ECO:0000313" key="4">
    <source>
        <dbReference type="Proteomes" id="UP000199433"/>
    </source>
</evidence>
<keyword evidence="1" id="KW-0472">Membrane</keyword>
<feature type="domain" description="VanZ-like" evidence="2">
    <location>
        <begin position="122"/>
        <end position="206"/>
    </location>
</feature>
<keyword evidence="4" id="KW-1185">Reference proteome</keyword>
<dbReference type="PANTHER" id="PTHR28008">
    <property type="entry name" value="DOMAIN PROTEIN, PUTATIVE (AFU_ORTHOLOGUE AFUA_3G10980)-RELATED"/>
    <property type="match status" value="1"/>
</dbReference>